<proteinExistence type="predicted"/>
<dbReference type="Proteomes" id="UP001178508">
    <property type="component" value="Chromosome 17"/>
</dbReference>
<evidence type="ECO:0000313" key="1">
    <source>
        <dbReference type="EMBL" id="CAJ1078151.1"/>
    </source>
</evidence>
<keyword evidence="2" id="KW-1185">Reference proteome</keyword>
<gene>
    <name evidence="1" type="ORF">XNOV1_A010176</name>
</gene>
<name>A0AAV1GZB0_XYRNO</name>
<reference evidence="1" key="1">
    <citation type="submission" date="2023-08" db="EMBL/GenBank/DDBJ databases">
        <authorList>
            <person name="Alioto T."/>
            <person name="Alioto T."/>
            <person name="Gomez Garrido J."/>
        </authorList>
    </citation>
    <scope>NUCLEOTIDE SEQUENCE</scope>
</reference>
<dbReference type="EMBL" id="OY660880">
    <property type="protein sequence ID" value="CAJ1078151.1"/>
    <property type="molecule type" value="Genomic_DNA"/>
</dbReference>
<sequence>MECFIDNKHFLPLSLSLSLPLSFHMPLRLGDECPEIVIATTTALKPQSHLGNPTNSQTITSDSGCIKRVFVCLKGPKVLKLVVSSEKEAALWGNQLSGWRGVDVSRGSVIGRWSNEGGGVEERLRLDRFGKEMSN</sequence>
<accession>A0AAV1GZB0</accession>
<evidence type="ECO:0000313" key="2">
    <source>
        <dbReference type="Proteomes" id="UP001178508"/>
    </source>
</evidence>
<dbReference type="AlphaFoldDB" id="A0AAV1GZB0"/>
<protein>
    <submittedName>
        <fullName evidence="1">Uncharacterized protein</fullName>
    </submittedName>
</protein>
<organism evidence="1 2">
    <name type="scientific">Xyrichtys novacula</name>
    <name type="common">Pearly razorfish</name>
    <name type="synonym">Hemipteronotus novacula</name>
    <dbReference type="NCBI Taxonomy" id="13765"/>
    <lineage>
        <taxon>Eukaryota</taxon>
        <taxon>Metazoa</taxon>
        <taxon>Chordata</taxon>
        <taxon>Craniata</taxon>
        <taxon>Vertebrata</taxon>
        <taxon>Euteleostomi</taxon>
        <taxon>Actinopterygii</taxon>
        <taxon>Neopterygii</taxon>
        <taxon>Teleostei</taxon>
        <taxon>Neoteleostei</taxon>
        <taxon>Acanthomorphata</taxon>
        <taxon>Eupercaria</taxon>
        <taxon>Labriformes</taxon>
        <taxon>Labridae</taxon>
        <taxon>Xyrichtys</taxon>
    </lineage>
</organism>